<comment type="caution">
    <text evidence="5">The sequence shown here is derived from an EMBL/GenBank/DDBJ whole genome shotgun (WGS) entry which is preliminary data.</text>
</comment>
<dbReference type="PRINTS" id="PR00420">
    <property type="entry name" value="RNGMNOXGNASE"/>
</dbReference>
<dbReference type="PANTHER" id="PTHR13789">
    <property type="entry name" value="MONOOXYGENASE"/>
    <property type="match status" value="1"/>
</dbReference>
<protein>
    <submittedName>
        <fullName evidence="5">FAD-dependent monooxygenase</fullName>
    </submittedName>
</protein>
<reference evidence="5 6" key="1">
    <citation type="submission" date="2022-06" db="EMBL/GenBank/DDBJ databases">
        <title>Halomicroarcula sp. a new haloarchaeum isolate from saline soil.</title>
        <authorList>
            <person name="Strakova D."/>
            <person name="Galisteo C."/>
            <person name="Sanchez-Porro C."/>
            <person name="Ventosa A."/>
        </authorList>
    </citation>
    <scope>NUCLEOTIDE SEQUENCE [LARGE SCALE GENOMIC DNA]</scope>
    <source>
        <strain evidence="5 6">S3CR25-11</strain>
    </source>
</reference>
<evidence type="ECO:0000259" key="4">
    <source>
        <dbReference type="Pfam" id="PF01494"/>
    </source>
</evidence>
<keyword evidence="2 5" id="KW-0503">Monooxygenase</keyword>
<proteinExistence type="predicted"/>
<keyword evidence="6" id="KW-1185">Reference proteome</keyword>
<dbReference type="GO" id="GO:0004497">
    <property type="term" value="F:monooxygenase activity"/>
    <property type="evidence" value="ECO:0007669"/>
    <property type="project" value="UniProtKB-KW"/>
</dbReference>
<dbReference type="RefSeq" id="WP_310900461.1">
    <property type="nucleotide sequence ID" value="NZ_JAMQOS010000003.1"/>
</dbReference>
<dbReference type="Gene3D" id="3.50.50.60">
    <property type="entry name" value="FAD/NAD(P)-binding domain"/>
    <property type="match status" value="1"/>
</dbReference>
<dbReference type="InterPro" id="IPR050493">
    <property type="entry name" value="FAD-dep_Monooxygenase_BioMet"/>
</dbReference>
<organism evidence="5 6">
    <name type="scientific">Haloarcula onubensis</name>
    <dbReference type="NCBI Taxonomy" id="2950539"/>
    <lineage>
        <taxon>Archaea</taxon>
        <taxon>Methanobacteriati</taxon>
        <taxon>Methanobacteriota</taxon>
        <taxon>Stenosarchaea group</taxon>
        <taxon>Halobacteria</taxon>
        <taxon>Halobacteriales</taxon>
        <taxon>Haloarculaceae</taxon>
        <taxon>Haloarcula</taxon>
    </lineage>
</organism>
<dbReference type="SUPFAM" id="SSF51905">
    <property type="entry name" value="FAD/NAD(P)-binding domain"/>
    <property type="match status" value="1"/>
</dbReference>
<evidence type="ECO:0000313" key="6">
    <source>
        <dbReference type="Proteomes" id="UP001268864"/>
    </source>
</evidence>
<gene>
    <name evidence="5" type="ORF">NDI86_10890</name>
</gene>
<keyword evidence="1" id="KW-0560">Oxidoreductase</keyword>
<evidence type="ECO:0000256" key="2">
    <source>
        <dbReference type="ARBA" id="ARBA00023033"/>
    </source>
</evidence>
<dbReference type="Proteomes" id="UP001268864">
    <property type="component" value="Unassembled WGS sequence"/>
</dbReference>
<accession>A0ABU2FPE0</accession>
<dbReference type="PANTHER" id="PTHR13789:SF309">
    <property type="entry name" value="PUTATIVE (AFU_ORTHOLOGUE AFUA_6G14510)-RELATED"/>
    <property type="match status" value="1"/>
</dbReference>
<name>A0ABU2FPE0_9EURY</name>
<sequence length="412" mass="43938">MANHATEPTPSKQAHTTRTVSGDWSDRDIAIVGGGICGLTAAVALEQRGHSPTVYEAATEYRPVGAGILLQTNALLVLDRLGLADAVCAAGTRLDGGGLRSPEGRFMTRFDLDGVERREFGYGFVAIHRADLQRILLEELDTDVRTGMDCVGVDGTESPVVHFEDGTTVRPDILVGADGIHSTVRDAVAPDVDPRPLDGVAYRALVTLELPEAYRTQGFEIWGDGAYAGGSPVDEDRFYWFATAPEPLTADDAAPETVEAALRDHLAGYPEPIPAILDGLDPAELVVTGLEDLPSLPTWSRGRVVLAGDAAHAMLPFAGQGAAQAIEDGLGLADTIDTYGSHERAFAAYEGERKPRADRVRAESRRLGRLGTMQSTLGCRLRNAVIDGIPDAAIRRVRRRQAAGTSLPNSTP</sequence>
<feature type="region of interest" description="Disordered" evidence="3">
    <location>
        <begin position="1"/>
        <end position="20"/>
    </location>
</feature>
<evidence type="ECO:0000256" key="3">
    <source>
        <dbReference type="SAM" id="MobiDB-lite"/>
    </source>
</evidence>
<dbReference type="EMBL" id="JAMQOS010000003">
    <property type="protein sequence ID" value="MDS0282631.1"/>
    <property type="molecule type" value="Genomic_DNA"/>
</dbReference>
<evidence type="ECO:0000313" key="5">
    <source>
        <dbReference type="EMBL" id="MDS0282631.1"/>
    </source>
</evidence>
<feature type="domain" description="FAD-binding" evidence="4">
    <location>
        <begin position="28"/>
        <end position="361"/>
    </location>
</feature>
<dbReference type="InterPro" id="IPR002938">
    <property type="entry name" value="FAD-bd"/>
</dbReference>
<evidence type="ECO:0000256" key="1">
    <source>
        <dbReference type="ARBA" id="ARBA00023002"/>
    </source>
</evidence>
<dbReference type="InterPro" id="IPR036188">
    <property type="entry name" value="FAD/NAD-bd_sf"/>
</dbReference>
<dbReference type="Pfam" id="PF01494">
    <property type="entry name" value="FAD_binding_3"/>
    <property type="match status" value="1"/>
</dbReference>